<protein>
    <submittedName>
        <fullName evidence="3">Glycosyl hydrolase</fullName>
    </submittedName>
</protein>
<dbReference type="InterPro" id="IPR017853">
    <property type="entry name" value="GH"/>
</dbReference>
<sequence length="491" mass="55328">MSGEMLSSPRQFRAAWVATVTNIDWPSQPGLPVDTQKQQFLALLALLQSLNMNALIVQVKPTADAFYQSRYWPWSEYLTGEQGRAPGYDPLAFIVEEAHKRTMELHAWFNPYRVSLHDKLDALSAHNPARQHADWVVSYGGKLFFDPGIPAARKFIVTSILEVVSNYDIDAVHLDDYFYPYRVAGQDFPDDATYQRYGKAAYASKDDWRRANVNQLIAELAQAIKHAKSQVKFGVSPFGVWRNRSVDPSGSDTSASQTDYDDLYADTRAWLQHNWLDYIVPQIYWPRGFAPAAYDKLVPWWANEVAGKPVNLYIGQAAYRINTEPGAWADPAELPAQLRYNARFKEVQGSVFFSMKSLQANPLGFTDSLRQDFYQAKALVPAMPWLSHQALRPVFLKPARQVAQGVELDWSDAPPNPARAYALYRGEGQNIKFSSEAQAPLAVVHRQGHSEHQRFLDTTAARGKTYTYAVAALDRLSNESALSALQTITLS</sequence>
<dbReference type="InterPro" id="IPR052177">
    <property type="entry name" value="Divisome_Glycosyl_Hydrolase"/>
</dbReference>
<dbReference type="PANTHER" id="PTHR43405:SF1">
    <property type="entry name" value="GLYCOSYL HYDROLASE DIGH"/>
    <property type="match status" value="1"/>
</dbReference>
<evidence type="ECO:0000256" key="1">
    <source>
        <dbReference type="ARBA" id="ARBA00022729"/>
    </source>
</evidence>
<dbReference type="OrthoDB" id="9794671at2"/>
<dbReference type="Gene3D" id="3.20.20.80">
    <property type="entry name" value="Glycosidases"/>
    <property type="match status" value="1"/>
</dbReference>
<dbReference type="Gene3D" id="2.60.40.10">
    <property type="entry name" value="Immunoglobulins"/>
    <property type="match status" value="1"/>
</dbReference>
<dbReference type="KEGG" id="kbs:EPA93_06535"/>
<dbReference type="InterPro" id="IPR003790">
    <property type="entry name" value="GHL10"/>
</dbReference>
<evidence type="ECO:0000313" key="4">
    <source>
        <dbReference type="Proteomes" id="UP000290365"/>
    </source>
</evidence>
<accession>A0A4P6JKJ1</accession>
<dbReference type="AlphaFoldDB" id="A0A4P6JKJ1"/>
<proteinExistence type="predicted"/>
<evidence type="ECO:0000259" key="2">
    <source>
        <dbReference type="Pfam" id="PF02638"/>
    </source>
</evidence>
<keyword evidence="3" id="KW-0378">Hydrolase</keyword>
<evidence type="ECO:0000313" key="3">
    <source>
        <dbReference type="EMBL" id="QBD75679.1"/>
    </source>
</evidence>
<name>A0A4P6JKJ1_KTERU</name>
<keyword evidence="1" id="KW-0732">Signal</keyword>
<dbReference type="EMBL" id="CP035758">
    <property type="protein sequence ID" value="QBD75679.1"/>
    <property type="molecule type" value="Genomic_DNA"/>
</dbReference>
<dbReference type="GO" id="GO:0016787">
    <property type="term" value="F:hydrolase activity"/>
    <property type="evidence" value="ECO:0007669"/>
    <property type="project" value="UniProtKB-KW"/>
</dbReference>
<reference evidence="3 4" key="1">
    <citation type="submission" date="2019-01" db="EMBL/GenBank/DDBJ databases">
        <title>Ktedonosporobacter rubrisoli SCAWS-G2.</title>
        <authorList>
            <person name="Huang Y."/>
            <person name="Yan B."/>
        </authorList>
    </citation>
    <scope>NUCLEOTIDE SEQUENCE [LARGE SCALE GENOMIC DNA]</scope>
    <source>
        <strain evidence="3 4">SCAWS-G2</strain>
    </source>
</reference>
<keyword evidence="4" id="KW-1185">Reference proteome</keyword>
<dbReference type="PANTHER" id="PTHR43405">
    <property type="entry name" value="GLYCOSYL HYDROLASE DIGH"/>
    <property type="match status" value="1"/>
</dbReference>
<organism evidence="3 4">
    <name type="scientific">Ktedonosporobacter rubrisoli</name>
    <dbReference type="NCBI Taxonomy" id="2509675"/>
    <lineage>
        <taxon>Bacteria</taxon>
        <taxon>Bacillati</taxon>
        <taxon>Chloroflexota</taxon>
        <taxon>Ktedonobacteria</taxon>
        <taxon>Ktedonobacterales</taxon>
        <taxon>Ktedonosporobacteraceae</taxon>
        <taxon>Ktedonosporobacter</taxon>
    </lineage>
</organism>
<dbReference type="SUPFAM" id="SSF51445">
    <property type="entry name" value="(Trans)glycosidases"/>
    <property type="match status" value="1"/>
</dbReference>
<feature type="domain" description="Glycosyl hydrolase-like 10" evidence="2">
    <location>
        <begin position="12"/>
        <end position="323"/>
    </location>
</feature>
<dbReference type="Pfam" id="PF02638">
    <property type="entry name" value="GHL10"/>
    <property type="match status" value="1"/>
</dbReference>
<dbReference type="Proteomes" id="UP000290365">
    <property type="component" value="Chromosome"/>
</dbReference>
<dbReference type="RefSeq" id="WP_129886276.1">
    <property type="nucleotide sequence ID" value="NZ_CP035758.1"/>
</dbReference>
<gene>
    <name evidence="3" type="ORF">EPA93_06535</name>
</gene>
<dbReference type="InterPro" id="IPR013783">
    <property type="entry name" value="Ig-like_fold"/>
</dbReference>